<keyword evidence="2" id="KW-1185">Reference proteome</keyword>
<gene>
    <name evidence="1" type="ORF">NPIL_481041</name>
</gene>
<sequence length="66" mass="7567">MLWTTTTDSLLAKWGVTLEGIEILEPFNPLEPISDELQKVVLPQLIRGREMLTGTKLKVRLYLDLE</sequence>
<dbReference type="AlphaFoldDB" id="A0A8X6PEA0"/>
<protein>
    <submittedName>
        <fullName evidence="1">Uncharacterized protein</fullName>
    </submittedName>
</protein>
<organism evidence="1 2">
    <name type="scientific">Nephila pilipes</name>
    <name type="common">Giant wood spider</name>
    <name type="synonym">Nephila maculata</name>
    <dbReference type="NCBI Taxonomy" id="299642"/>
    <lineage>
        <taxon>Eukaryota</taxon>
        <taxon>Metazoa</taxon>
        <taxon>Ecdysozoa</taxon>
        <taxon>Arthropoda</taxon>
        <taxon>Chelicerata</taxon>
        <taxon>Arachnida</taxon>
        <taxon>Araneae</taxon>
        <taxon>Araneomorphae</taxon>
        <taxon>Entelegynae</taxon>
        <taxon>Araneoidea</taxon>
        <taxon>Nephilidae</taxon>
        <taxon>Nephila</taxon>
    </lineage>
</organism>
<accession>A0A8X6PEA0</accession>
<proteinExistence type="predicted"/>
<dbReference type="Proteomes" id="UP000887013">
    <property type="component" value="Unassembled WGS sequence"/>
</dbReference>
<evidence type="ECO:0000313" key="1">
    <source>
        <dbReference type="EMBL" id="GFT63510.1"/>
    </source>
</evidence>
<evidence type="ECO:0000313" key="2">
    <source>
        <dbReference type="Proteomes" id="UP000887013"/>
    </source>
</evidence>
<name>A0A8X6PEA0_NEPPI</name>
<comment type="caution">
    <text evidence="1">The sequence shown here is derived from an EMBL/GenBank/DDBJ whole genome shotgun (WGS) entry which is preliminary data.</text>
</comment>
<reference evidence="1" key="1">
    <citation type="submission" date="2020-08" db="EMBL/GenBank/DDBJ databases">
        <title>Multicomponent nature underlies the extraordinary mechanical properties of spider dragline silk.</title>
        <authorList>
            <person name="Kono N."/>
            <person name="Nakamura H."/>
            <person name="Mori M."/>
            <person name="Yoshida Y."/>
            <person name="Ohtoshi R."/>
            <person name="Malay A.D."/>
            <person name="Moran D.A.P."/>
            <person name="Tomita M."/>
            <person name="Numata K."/>
            <person name="Arakawa K."/>
        </authorList>
    </citation>
    <scope>NUCLEOTIDE SEQUENCE</scope>
</reference>
<dbReference type="EMBL" id="BMAW01114823">
    <property type="protein sequence ID" value="GFT63510.1"/>
    <property type="molecule type" value="Genomic_DNA"/>
</dbReference>